<gene>
    <name evidence="18" type="ORF">KTU01_01800</name>
</gene>
<dbReference type="InterPro" id="IPR001926">
    <property type="entry name" value="TrpB-like_PALP"/>
</dbReference>
<organism evidence="18 19">
    <name type="scientific">Kocuria turfanensis</name>
    <dbReference type="NCBI Taxonomy" id="388357"/>
    <lineage>
        <taxon>Bacteria</taxon>
        <taxon>Bacillati</taxon>
        <taxon>Actinomycetota</taxon>
        <taxon>Actinomycetes</taxon>
        <taxon>Micrococcales</taxon>
        <taxon>Micrococcaceae</taxon>
        <taxon>Kocuria</taxon>
    </lineage>
</organism>
<keyword evidence="9 13" id="KW-0663">Pyridoxal phosphate</keyword>
<dbReference type="PIRSF" id="PIRSF038945">
    <property type="entry name" value="Thr_synthase"/>
    <property type="match status" value="1"/>
</dbReference>
<dbReference type="EC" id="4.2.3.1" evidence="5 12"/>
<dbReference type="InterPro" id="IPR000634">
    <property type="entry name" value="Ser/Thr_deHydtase_PyrdxlP-BS"/>
</dbReference>
<dbReference type="GO" id="GO:0004795">
    <property type="term" value="F:threonine synthase activity"/>
    <property type="evidence" value="ECO:0007669"/>
    <property type="project" value="UniProtKB-UniRule"/>
</dbReference>
<evidence type="ECO:0000259" key="17">
    <source>
        <dbReference type="Pfam" id="PF00291"/>
    </source>
</evidence>
<evidence type="ECO:0000256" key="9">
    <source>
        <dbReference type="ARBA" id="ARBA00022898"/>
    </source>
</evidence>
<dbReference type="GO" id="GO:0030170">
    <property type="term" value="F:pyridoxal phosphate binding"/>
    <property type="evidence" value="ECO:0007669"/>
    <property type="project" value="InterPro"/>
</dbReference>
<feature type="binding site" evidence="14">
    <location>
        <position position="88"/>
    </location>
    <ligand>
        <name>pyridoxal 5'-phosphate</name>
        <dbReference type="ChEBI" id="CHEBI:597326"/>
    </ligand>
</feature>
<evidence type="ECO:0000256" key="14">
    <source>
        <dbReference type="PIRSR" id="PIRSR038945-1"/>
    </source>
</evidence>
<evidence type="ECO:0000256" key="2">
    <source>
        <dbReference type="ARBA" id="ARBA00003648"/>
    </source>
</evidence>
<dbReference type="GO" id="GO:0003941">
    <property type="term" value="F:L-serine ammonia-lyase activity"/>
    <property type="evidence" value="ECO:0007669"/>
    <property type="project" value="TreeGrafter"/>
</dbReference>
<keyword evidence="8 13" id="KW-0791">Threonine biosynthesis</keyword>
<evidence type="ECO:0000256" key="11">
    <source>
        <dbReference type="ARBA" id="ARBA00049144"/>
    </source>
</evidence>
<evidence type="ECO:0000256" key="15">
    <source>
        <dbReference type="PIRSR" id="PIRSR038945-2"/>
    </source>
</evidence>
<name>A0A512I8R9_9MICC</name>
<dbReference type="Proteomes" id="UP000321103">
    <property type="component" value="Unassembled WGS sequence"/>
</dbReference>
<dbReference type="GO" id="GO:0006567">
    <property type="term" value="P:L-threonine catabolic process"/>
    <property type="evidence" value="ECO:0007669"/>
    <property type="project" value="TreeGrafter"/>
</dbReference>
<evidence type="ECO:0000256" key="12">
    <source>
        <dbReference type="NCBIfam" id="TIGR00260"/>
    </source>
</evidence>
<evidence type="ECO:0000313" key="18">
    <source>
        <dbReference type="EMBL" id="GEO94057.1"/>
    </source>
</evidence>
<feature type="cross-link" description="Isoglutamyl lysine isopeptide (Lys-Gln) (interchain with Q-Cter in protein Pup)" evidence="16">
    <location>
        <position position="144"/>
    </location>
</feature>
<comment type="function">
    <text evidence="2 13">Catalyzes the gamma-elimination of phosphate from L-phosphohomoserine and the beta-addition of water to produce L-threonine.</text>
</comment>
<protein>
    <recommendedName>
        <fullName evidence="6 12">Threonine synthase</fullName>
        <ecNumber evidence="5 12">4.2.3.1</ecNumber>
    </recommendedName>
</protein>
<dbReference type="RefSeq" id="WP_062734773.1">
    <property type="nucleotide sequence ID" value="NZ_BJZS01000005.1"/>
</dbReference>
<evidence type="ECO:0000256" key="5">
    <source>
        <dbReference type="ARBA" id="ARBA00013028"/>
    </source>
</evidence>
<dbReference type="EMBL" id="BJZS01000005">
    <property type="protein sequence ID" value="GEO94057.1"/>
    <property type="molecule type" value="Genomic_DNA"/>
</dbReference>
<evidence type="ECO:0000256" key="4">
    <source>
        <dbReference type="ARBA" id="ARBA00005517"/>
    </source>
</evidence>
<dbReference type="AlphaFoldDB" id="A0A512I8R9"/>
<feature type="binding site" evidence="14">
    <location>
        <begin position="188"/>
        <end position="192"/>
    </location>
    <ligand>
        <name>pyridoxal 5'-phosphate</name>
        <dbReference type="ChEBI" id="CHEBI:597326"/>
    </ligand>
</feature>
<dbReference type="InterPro" id="IPR026260">
    <property type="entry name" value="Thr_Synthase_bac/arc"/>
</dbReference>
<evidence type="ECO:0000256" key="6">
    <source>
        <dbReference type="ARBA" id="ARBA00018679"/>
    </source>
</evidence>
<proteinExistence type="inferred from homology"/>
<feature type="domain" description="Tryptophan synthase beta chain-like PALP" evidence="17">
    <location>
        <begin position="25"/>
        <end position="329"/>
    </location>
</feature>
<dbReference type="InterPro" id="IPR036052">
    <property type="entry name" value="TrpB-like_PALP_sf"/>
</dbReference>
<keyword evidence="19" id="KW-1185">Reference proteome</keyword>
<evidence type="ECO:0000256" key="13">
    <source>
        <dbReference type="PIRNR" id="PIRNR038945"/>
    </source>
</evidence>
<dbReference type="NCBIfam" id="TIGR00260">
    <property type="entry name" value="thrC"/>
    <property type="match status" value="1"/>
</dbReference>
<dbReference type="STRING" id="388357.GCA_001580365_00908"/>
<dbReference type="PANTHER" id="PTHR48078">
    <property type="entry name" value="THREONINE DEHYDRATASE, MITOCHONDRIAL-RELATED"/>
    <property type="match status" value="1"/>
</dbReference>
<dbReference type="CDD" id="cd01563">
    <property type="entry name" value="Thr-synth_1"/>
    <property type="match status" value="1"/>
</dbReference>
<dbReference type="InterPro" id="IPR004450">
    <property type="entry name" value="Thr_synthase-like"/>
</dbReference>
<keyword evidence="7 13" id="KW-0028">Amino-acid biosynthesis</keyword>
<evidence type="ECO:0000256" key="16">
    <source>
        <dbReference type="PIRSR" id="PIRSR038945-3"/>
    </source>
</evidence>
<comment type="similarity">
    <text evidence="4 13">Belongs to the threonine synthase family.</text>
</comment>
<dbReference type="GO" id="GO:0006565">
    <property type="term" value="P:L-serine catabolic process"/>
    <property type="evidence" value="ECO:0007669"/>
    <property type="project" value="TreeGrafter"/>
</dbReference>
<dbReference type="UniPathway" id="UPA00050">
    <property type="reaction ID" value="UER00065"/>
</dbReference>
<evidence type="ECO:0000313" key="19">
    <source>
        <dbReference type="Proteomes" id="UP000321103"/>
    </source>
</evidence>
<reference evidence="18 19" key="1">
    <citation type="submission" date="2019-07" db="EMBL/GenBank/DDBJ databases">
        <title>Whole genome shotgun sequence of Kocuria turfanensis NBRC 107627.</title>
        <authorList>
            <person name="Hosoyama A."/>
            <person name="Uohara A."/>
            <person name="Ohji S."/>
            <person name="Ichikawa N."/>
        </authorList>
    </citation>
    <scope>NUCLEOTIDE SEQUENCE [LARGE SCALE GENOMIC DNA]</scope>
    <source>
        <strain evidence="18 19">NBRC 107627</strain>
    </source>
</reference>
<accession>A0A512I8R9</accession>
<evidence type="ECO:0000256" key="3">
    <source>
        <dbReference type="ARBA" id="ARBA00004979"/>
    </source>
</evidence>
<feature type="binding site" evidence="14">
    <location>
        <position position="328"/>
    </location>
    <ligand>
        <name>pyridoxal 5'-phosphate</name>
        <dbReference type="ChEBI" id="CHEBI:597326"/>
    </ligand>
</feature>
<dbReference type="PROSITE" id="PS00165">
    <property type="entry name" value="DEHYDRATASE_SER_THR"/>
    <property type="match status" value="1"/>
</dbReference>
<dbReference type="SUPFAM" id="SSF53686">
    <property type="entry name" value="Tryptophan synthase beta subunit-like PLP-dependent enzymes"/>
    <property type="match status" value="1"/>
</dbReference>
<dbReference type="GO" id="GO:0004794">
    <property type="term" value="F:threonine deaminase activity"/>
    <property type="evidence" value="ECO:0007669"/>
    <property type="project" value="TreeGrafter"/>
</dbReference>
<dbReference type="PANTHER" id="PTHR48078:SF6">
    <property type="entry name" value="L-THREONINE DEHYDRATASE CATABOLIC TDCB"/>
    <property type="match status" value="1"/>
</dbReference>
<dbReference type="FunFam" id="3.40.50.1100:FF:000014">
    <property type="entry name" value="Threonine synthase"/>
    <property type="match status" value="1"/>
</dbReference>
<comment type="catalytic activity">
    <reaction evidence="11 13">
        <text>O-phospho-L-homoserine + H2O = L-threonine + phosphate</text>
        <dbReference type="Rhea" id="RHEA:10840"/>
        <dbReference type="ChEBI" id="CHEBI:15377"/>
        <dbReference type="ChEBI" id="CHEBI:43474"/>
        <dbReference type="ChEBI" id="CHEBI:57590"/>
        <dbReference type="ChEBI" id="CHEBI:57926"/>
        <dbReference type="EC" id="4.2.3.1"/>
    </reaction>
</comment>
<evidence type="ECO:0000256" key="10">
    <source>
        <dbReference type="ARBA" id="ARBA00023239"/>
    </source>
</evidence>
<dbReference type="InterPro" id="IPR050147">
    <property type="entry name" value="Ser/Thr_Dehydratase"/>
</dbReference>
<dbReference type="GO" id="GO:0009097">
    <property type="term" value="P:isoleucine biosynthetic process"/>
    <property type="evidence" value="ECO:0007669"/>
    <property type="project" value="TreeGrafter"/>
</dbReference>
<dbReference type="GO" id="GO:0009088">
    <property type="term" value="P:threonine biosynthetic process"/>
    <property type="evidence" value="ECO:0007669"/>
    <property type="project" value="UniProtKB-UniRule"/>
</dbReference>
<dbReference type="Gene3D" id="3.40.50.1100">
    <property type="match status" value="2"/>
</dbReference>
<sequence length="369" mass="38594">MAHVWQGVINEYRDRLPVTDSTEVITMGEGGTPLIRARALSELTGNTVWLKFEGMNPTGSFKDRGMTMAITKAKEEGAEAVVCASTGNTSASAAAYAKQAGLTCAVLVPEGRIAMGKLSQAVAHGADILQVDGNFDNCLEVARKLSESYPVFLVNSVNPYRIEGQKTGAFEVVDTLGDAPDYHLLPVGNAGNITAYWKGYQEYARPYDSATAGELPAASTKLPVMWGFQAEGAAPLVLGHPVTEPETIATAIRIGNPASWDTAIAARDESGGLIGSVSDDEILAAHRWLSAQEGVFVEPGSAAGVAGLLQKHAAGEAPTGATIVITVTGHGLKDPQWAVKAAELEDPSLAEPKRVPFDVVAVAAALGLE</sequence>
<comment type="pathway">
    <text evidence="3 13">Amino-acid biosynthesis; L-threonine biosynthesis; L-threonine from L-aspartate: step 5/5.</text>
</comment>
<dbReference type="Pfam" id="PF00291">
    <property type="entry name" value="PALP"/>
    <property type="match status" value="1"/>
</dbReference>
<feature type="modified residue" description="N6-(pyridoxal phosphate)lysine" evidence="15">
    <location>
        <position position="62"/>
    </location>
</feature>
<evidence type="ECO:0000256" key="1">
    <source>
        <dbReference type="ARBA" id="ARBA00001933"/>
    </source>
</evidence>
<keyword evidence="10 13" id="KW-0456">Lyase</keyword>
<evidence type="ECO:0000256" key="7">
    <source>
        <dbReference type="ARBA" id="ARBA00022605"/>
    </source>
</evidence>
<evidence type="ECO:0000256" key="8">
    <source>
        <dbReference type="ARBA" id="ARBA00022697"/>
    </source>
</evidence>
<comment type="cofactor">
    <cofactor evidence="1 13 14">
        <name>pyridoxal 5'-phosphate</name>
        <dbReference type="ChEBI" id="CHEBI:597326"/>
    </cofactor>
</comment>
<comment type="caution">
    <text evidence="18">The sequence shown here is derived from an EMBL/GenBank/DDBJ whole genome shotgun (WGS) entry which is preliminary data.</text>
</comment>